<dbReference type="GO" id="GO:0005506">
    <property type="term" value="F:iron ion binding"/>
    <property type="evidence" value="ECO:0007669"/>
    <property type="project" value="InterPro"/>
</dbReference>
<keyword evidence="2" id="KW-0503">Monooxygenase</keyword>
<sequence>MAPATGRPTVDVDPFTRESLADPLRIDALVRETAPVVWLSAHQVWATGRHDLVERVFRDWGTFTSTAGTGVTNTRRAENWREPSVLLEADPPEHTPRRAVMTRALGPAAVRRLRAGFAATADALVDELLERGEFDAATDLAQAYPLTVLPDAVGFVPEGRRHLLPYSNLNFQAMGPRNELYDEAVELAGDSPAYVAWQMRREALRPDGLGADIFAAADAGEITEHEAAMMVRSILSAGVDTTIFGIGLTIRSLIENPDQWQLLRQDPSLARFAFDESLRYTAPSPIIGRTTNVPVELDGIQLGADEKVLLFLGAANRDPRRWEDPDEFRITRRAAGHLAFGTGVHGCVGHLIARMEAECLLSALARKVGRLELTGEPRITYSNWLRGLDSLPVRAHAA</sequence>
<dbReference type="Proteomes" id="UP000199152">
    <property type="component" value="Unassembled WGS sequence"/>
</dbReference>
<proteinExistence type="inferred from homology"/>
<dbReference type="GO" id="GO:0004497">
    <property type="term" value="F:monooxygenase activity"/>
    <property type="evidence" value="ECO:0007669"/>
    <property type="project" value="UniProtKB-KW"/>
</dbReference>
<dbReference type="RefSeq" id="WP_091322215.1">
    <property type="nucleotide sequence ID" value="NZ_FOSW01000003.1"/>
</dbReference>
<dbReference type="InParanoid" id="A0A1I4BNK1"/>
<dbReference type="GO" id="GO:0016705">
    <property type="term" value="F:oxidoreductase activity, acting on paired donors, with incorporation or reduction of molecular oxygen"/>
    <property type="evidence" value="ECO:0007669"/>
    <property type="project" value="InterPro"/>
</dbReference>
<keyword evidence="2" id="KW-0560">Oxidoreductase</keyword>
<reference evidence="3 4" key="1">
    <citation type="submission" date="2016-10" db="EMBL/GenBank/DDBJ databases">
        <authorList>
            <person name="de Groot N.N."/>
        </authorList>
    </citation>
    <scope>NUCLEOTIDE SEQUENCE [LARGE SCALE GENOMIC DNA]</scope>
    <source>
        <strain evidence="3 4">DSM 45317</strain>
    </source>
</reference>
<dbReference type="SUPFAM" id="SSF48264">
    <property type="entry name" value="Cytochrome P450"/>
    <property type="match status" value="1"/>
</dbReference>
<keyword evidence="2" id="KW-0349">Heme</keyword>
<name>A0A1I4BNK1_9ACTN</name>
<dbReference type="STRING" id="504800.SAMN04488085_103128"/>
<dbReference type="Gene3D" id="1.10.630.10">
    <property type="entry name" value="Cytochrome P450"/>
    <property type="match status" value="1"/>
</dbReference>
<keyword evidence="4" id="KW-1185">Reference proteome</keyword>
<comment type="similarity">
    <text evidence="1 2">Belongs to the cytochrome P450 family.</text>
</comment>
<dbReference type="InterPro" id="IPR002397">
    <property type="entry name" value="Cyt_P450_B"/>
</dbReference>
<evidence type="ECO:0000256" key="2">
    <source>
        <dbReference type="RuleBase" id="RU000461"/>
    </source>
</evidence>
<evidence type="ECO:0000313" key="3">
    <source>
        <dbReference type="EMBL" id="SFK70305.1"/>
    </source>
</evidence>
<evidence type="ECO:0000313" key="4">
    <source>
        <dbReference type="Proteomes" id="UP000199152"/>
    </source>
</evidence>
<dbReference type="InterPro" id="IPR036396">
    <property type="entry name" value="Cyt_P450_sf"/>
</dbReference>
<dbReference type="EMBL" id="FOSW01000003">
    <property type="protein sequence ID" value="SFK70305.1"/>
    <property type="molecule type" value="Genomic_DNA"/>
</dbReference>
<dbReference type="Pfam" id="PF00067">
    <property type="entry name" value="p450"/>
    <property type="match status" value="1"/>
</dbReference>
<keyword evidence="2" id="KW-0408">Iron</keyword>
<organism evidence="3 4">
    <name type="scientific">Geodermatophilus ruber</name>
    <dbReference type="NCBI Taxonomy" id="504800"/>
    <lineage>
        <taxon>Bacteria</taxon>
        <taxon>Bacillati</taxon>
        <taxon>Actinomycetota</taxon>
        <taxon>Actinomycetes</taxon>
        <taxon>Geodermatophilales</taxon>
        <taxon>Geodermatophilaceae</taxon>
        <taxon>Geodermatophilus</taxon>
    </lineage>
</organism>
<dbReference type="OrthoDB" id="502624at2"/>
<accession>A0A1I4BNK1</accession>
<dbReference type="CDD" id="cd11037">
    <property type="entry name" value="CYP199A2-like"/>
    <property type="match status" value="1"/>
</dbReference>
<dbReference type="InterPro" id="IPR001128">
    <property type="entry name" value="Cyt_P450"/>
</dbReference>
<evidence type="ECO:0008006" key="5">
    <source>
        <dbReference type="Google" id="ProtNLM"/>
    </source>
</evidence>
<dbReference type="InterPro" id="IPR017972">
    <property type="entry name" value="Cyt_P450_CS"/>
</dbReference>
<dbReference type="PANTHER" id="PTHR46696:SF1">
    <property type="entry name" value="CYTOCHROME P450 YJIB-RELATED"/>
    <property type="match status" value="1"/>
</dbReference>
<dbReference type="AlphaFoldDB" id="A0A1I4BNK1"/>
<evidence type="ECO:0000256" key="1">
    <source>
        <dbReference type="ARBA" id="ARBA00010617"/>
    </source>
</evidence>
<gene>
    <name evidence="3" type="ORF">SAMN04488085_103128</name>
</gene>
<protein>
    <recommendedName>
        <fullName evidence="5">Cytochrome P450</fullName>
    </recommendedName>
</protein>
<dbReference type="PROSITE" id="PS00086">
    <property type="entry name" value="CYTOCHROME_P450"/>
    <property type="match status" value="1"/>
</dbReference>
<dbReference type="PRINTS" id="PR00359">
    <property type="entry name" value="BP450"/>
</dbReference>
<keyword evidence="2" id="KW-0479">Metal-binding</keyword>
<dbReference type="PANTHER" id="PTHR46696">
    <property type="entry name" value="P450, PUTATIVE (EUROFUNG)-RELATED"/>
    <property type="match status" value="1"/>
</dbReference>
<dbReference type="GO" id="GO:0020037">
    <property type="term" value="F:heme binding"/>
    <property type="evidence" value="ECO:0007669"/>
    <property type="project" value="InterPro"/>
</dbReference>